<gene>
    <name evidence="9" type="primary">eccD</name>
    <name evidence="9" type="ORF">E4099_19250</name>
</gene>
<dbReference type="NCBIfam" id="TIGR03920">
    <property type="entry name" value="T7SS_EccD"/>
    <property type="match status" value="1"/>
</dbReference>
<reference evidence="9 10" key="1">
    <citation type="submission" date="2019-03" db="EMBL/GenBank/DDBJ databases">
        <authorList>
            <person name="Gonzalez-Pimentel J.L."/>
        </authorList>
    </citation>
    <scope>NUCLEOTIDE SEQUENCE [LARGE SCALE GENOMIC DNA]</scope>
    <source>
        <strain evidence="9 10">JCM 31289</strain>
    </source>
</reference>
<feature type="transmembrane region" description="Helical" evidence="7">
    <location>
        <begin position="265"/>
        <end position="286"/>
    </location>
</feature>
<feature type="transmembrane region" description="Helical" evidence="7">
    <location>
        <begin position="153"/>
        <end position="171"/>
    </location>
</feature>
<feature type="domain" description="EccD-like transmembrane" evidence="8">
    <location>
        <begin position="124"/>
        <end position="465"/>
    </location>
</feature>
<keyword evidence="4 7" id="KW-0812">Transmembrane</keyword>
<organism evidence="9 10">
    <name type="scientific">Streptomyces palmae</name>
    <dbReference type="NCBI Taxonomy" id="1701085"/>
    <lineage>
        <taxon>Bacteria</taxon>
        <taxon>Bacillati</taxon>
        <taxon>Actinomycetota</taxon>
        <taxon>Actinomycetes</taxon>
        <taxon>Kitasatosporales</taxon>
        <taxon>Streptomycetaceae</taxon>
        <taxon>Streptomyces</taxon>
    </lineage>
</organism>
<name>A0A4Z0H8W1_9ACTN</name>
<proteinExistence type="inferred from homology"/>
<dbReference type="InterPro" id="IPR006707">
    <property type="entry name" value="T7SS_EccD"/>
</dbReference>
<dbReference type="Pfam" id="PF19053">
    <property type="entry name" value="EccD"/>
    <property type="match status" value="1"/>
</dbReference>
<dbReference type="GO" id="GO:0005886">
    <property type="term" value="C:plasma membrane"/>
    <property type="evidence" value="ECO:0007669"/>
    <property type="project" value="UniProtKB-SubCell"/>
</dbReference>
<keyword evidence="3" id="KW-1003">Cell membrane</keyword>
<keyword evidence="6 7" id="KW-0472">Membrane</keyword>
<dbReference type="PIRSF" id="PIRSF017804">
    <property type="entry name" value="Secretion_EccD1"/>
    <property type="match status" value="1"/>
</dbReference>
<dbReference type="EMBL" id="SRID01000185">
    <property type="protein sequence ID" value="TGB05608.1"/>
    <property type="molecule type" value="Genomic_DNA"/>
</dbReference>
<dbReference type="Proteomes" id="UP000297948">
    <property type="component" value="Unassembled WGS sequence"/>
</dbReference>
<dbReference type="InterPro" id="IPR024962">
    <property type="entry name" value="YukD-like"/>
</dbReference>
<evidence type="ECO:0000256" key="5">
    <source>
        <dbReference type="ARBA" id="ARBA00022989"/>
    </source>
</evidence>
<evidence type="ECO:0000313" key="9">
    <source>
        <dbReference type="EMBL" id="TGB05608.1"/>
    </source>
</evidence>
<dbReference type="OrthoDB" id="4775372at2"/>
<evidence type="ECO:0000256" key="4">
    <source>
        <dbReference type="ARBA" id="ARBA00022692"/>
    </source>
</evidence>
<dbReference type="RefSeq" id="WP_135340338.1">
    <property type="nucleotide sequence ID" value="NZ_JBHLTX010000001.1"/>
</dbReference>
<protein>
    <submittedName>
        <fullName evidence="9">Type VII secretion integral membrane protein EccD</fullName>
    </submittedName>
</protein>
<comment type="subcellular location">
    <subcellularLocation>
        <location evidence="1">Cell membrane</location>
        <topology evidence="1">Multi-pass membrane protein</topology>
    </subcellularLocation>
</comment>
<evidence type="ECO:0000256" key="1">
    <source>
        <dbReference type="ARBA" id="ARBA00004651"/>
    </source>
</evidence>
<dbReference type="InterPro" id="IPR044049">
    <property type="entry name" value="EccD_transm"/>
</dbReference>
<evidence type="ECO:0000256" key="3">
    <source>
        <dbReference type="ARBA" id="ARBA00022475"/>
    </source>
</evidence>
<evidence type="ECO:0000256" key="7">
    <source>
        <dbReference type="SAM" id="Phobius"/>
    </source>
</evidence>
<evidence type="ECO:0000256" key="6">
    <source>
        <dbReference type="ARBA" id="ARBA00023136"/>
    </source>
</evidence>
<feature type="transmembrane region" description="Helical" evidence="7">
    <location>
        <begin position="406"/>
        <end position="425"/>
    </location>
</feature>
<comment type="similarity">
    <text evidence="2">Belongs to the EccD/Snm4 family.</text>
</comment>
<feature type="transmembrane region" description="Helical" evidence="7">
    <location>
        <begin position="380"/>
        <end position="400"/>
    </location>
</feature>
<evidence type="ECO:0000259" key="8">
    <source>
        <dbReference type="Pfam" id="PF19053"/>
    </source>
</evidence>
<feature type="transmembrane region" description="Helical" evidence="7">
    <location>
        <begin position="352"/>
        <end position="368"/>
    </location>
</feature>
<sequence>MTETTGITSPGLCRLTVKTPQRLLDLAVPVDVPLADLLPTLLDHAGEGLAEQGIEHGGWVLQRLGEGPLDEESTPETLSLRDGETLHLRPRTEALPAIHFDDLVDGVATSMRARPHGWDARTGRRLLRATAVLLLAAGWVVCALPGGSATTRAAVAAATGLLVLFGAAAASRAVGDSAAGAALGVFVPPYLALAGALLPAGDADPGGQLTGARLLAGAAAAAGGAVLTVAAVAAFVPLLLSLAVIALAGAVWGGLMLTLDVGLGPAASVVAVLAVAVGGLVPSLAFRLSGLRLPVLPSNAEELQEGIDPHPHGQVVDRTALAEEWMTALYAAVGLVCAAVLTALLLDGPDTAARITAGVLCLLLLLHSRGIGNLWQRPAVFLPGLYGIVLAALTAGAELAPERRPVLLAVLLALAGIAAITSWTVPGRRVLPHWGRAGDILHTCAAVALIPLALWVLGVYGDLRAISG</sequence>
<comment type="caution">
    <text evidence="9">The sequence shown here is derived from an EMBL/GenBank/DDBJ whole genome shotgun (WGS) entry which is preliminary data.</text>
</comment>
<keyword evidence="10" id="KW-1185">Reference proteome</keyword>
<dbReference type="AlphaFoldDB" id="A0A4Z0H8W1"/>
<evidence type="ECO:0000313" key="10">
    <source>
        <dbReference type="Proteomes" id="UP000297948"/>
    </source>
</evidence>
<keyword evidence="5 7" id="KW-1133">Transmembrane helix</keyword>
<feature type="transmembrane region" description="Helical" evidence="7">
    <location>
        <begin position="126"/>
        <end position="147"/>
    </location>
</feature>
<feature type="transmembrane region" description="Helical" evidence="7">
    <location>
        <begin position="328"/>
        <end position="346"/>
    </location>
</feature>
<evidence type="ECO:0000256" key="2">
    <source>
        <dbReference type="ARBA" id="ARBA00006162"/>
    </source>
</evidence>
<dbReference type="Gene3D" id="3.10.20.90">
    <property type="entry name" value="Phosphatidylinositol 3-kinase Catalytic Subunit, Chain A, domain 1"/>
    <property type="match status" value="1"/>
</dbReference>
<feature type="transmembrane region" description="Helical" evidence="7">
    <location>
        <begin position="239"/>
        <end position="259"/>
    </location>
</feature>
<feature type="transmembrane region" description="Helical" evidence="7">
    <location>
        <begin position="212"/>
        <end position="232"/>
    </location>
</feature>
<accession>A0A4Z0H8W1</accession>
<feature type="transmembrane region" description="Helical" evidence="7">
    <location>
        <begin position="178"/>
        <end position="200"/>
    </location>
</feature>
<dbReference type="Pfam" id="PF08817">
    <property type="entry name" value="YukD"/>
    <property type="match status" value="1"/>
</dbReference>
<feature type="transmembrane region" description="Helical" evidence="7">
    <location>
        <begin position="437"/>
        <end position="460"/>
    </location>
</feature>